<evidence type="ECO:0000256" key="2">
    <source>
        <dbReference type="ARBA" id="ARBA00022475"/>
    </source>
</evidence>
<feature type="transmembrane region" description="Helical" evidence="6">
    <location>
        <begin position="104"/>
        <end position="131"/>
    </location>
</feature>
<dbReference type="GO" id="GO:0005886">
    <property type="term" value="C:plasma membrane"/>
    <property type="evidence" value="ECO:0007669"/>
    <property type="project" value="UniProtKB-SubCell"/>
</dbReference>
<feature type="transmembrane region" description="Helical" evidence="6">
    <location>
        <begin position="503"/>
        <end position="525"/>
    </location>
</feature>
<feature type="domain" description="ABC3 transporter permease C-terminal" evidence="7">
    <location>
        <begin position="510"/>
        <end position="621"/>
    </location>
</feature>
<feature type="transmembrane region" description="Helical" evidence="6">
    <location>
        <begin position="151"/>
        <end position="174"/>
    </location>
</feature>
<comment type="subcellular location">
    <subcellularLocation>
        <location evidence="1 6">Cell membrane</location>
        <topology evidence="1 6">Multi-pass membrane protein</topology>
    </subcellularLocation>
</comment>
<proteinExistence type="inferred from homology"/>
<evidence type="ECO:0000256" key="4">
    <source>
        <dbReference type="ARBA" id="ARBA00022989"/>
    </source>
</evidence>
<evidence type="ECO:0000256" key="5">
    <source>
        <dbReference type="ARBA" id="ARBA00023136"/>
    </source>
</evidence>
<evidence type="ECO:0000256" key="1">
    <source>
        <dbReference type="ARBA" id="ARBA00004651"/>
    </source>
</evidence>
<organism evidence="8 9">
    <name type="scientific">Syntrophomonas zehnderi OL-4</name>
    <dbReference type="NCBI Taxonomy" id="690567"/>
    <lineage>
        <taxon>Bacteria</taxon>
        <taxon>Bacillati</taxon>
        <taxon>Bacillota</taxon>
        <taxon>Clostridia</taxon>
        <taxon>Eubacteriales</taxon>
        <taxon>Syntrophomonadaceae</taxon>
        <taxon>Syntrophomonas</taxon>
    </lineage>
</organism>
<dbReference type="InterPro" id="IPR003838">
    <property type="entry name" value="ABC3_permease_C"/>
</dbReference>
<dbReference type="InterPro" id="IPR027022">
    <property type="entry name" value="ABC_permease_BceB-typ"/>
</dbReference>
<accession>A0A0E4C7C4</accession>
<feature type="domain" description="ABC3 transporter permease C-terminal" evidence="7">
    <location>
        <begin position="60"/>
        <end position="177"/>
    </location>
</feature>
<gene>
    <name evidence="8" type="ORF">61</name>
</gene>
<feature type="transmembrane region" description="Helical" evidence="6">
    <location>
        <begin position="55"/>
        <end position="74"/>
    </location>
</feature>
<keyword evidence="6" id="KW-0813">Transport</keyword>
<feature type="transmembrane region" description="Helical" evidence="6">
    <location>
        <begin position="280"/>
        <end position="302"/>
    </location>
</feature>
<keyword evidence="4 6" id="KW-1133">Transmembrane helix</keyword>
<dbReference type="PANTHER" id="PTHR46795:SF3">
    <property type="entry name" value="ABC TRANSPORTER PERMEASE"/>
    <property type="match status" value="1"/>
</dbReference>
<feature type="transmembrane region" description="Helical" evidence="6">
    <location>
        <begin position="195"/>
        <end position="215"/>
    </location>
</feature>
<keyword evidence="5 6" id="KW-0472">Membrane</keyword>
<dbReference type="RefSeq" id="WP_046494580.1">
    <property type="nucleotide sequence ID" value="NZ_CGIH01000002.1"/>
</dbReference>
<dbReference type="Pfam" id="PF02687">
    <property type="entry name" value="FtsX"/>
    <property type="match status" value="2"/>
</dbReference>
<protein>
    <submittedName>
        <fullName evidence="8">ABC transporter permease protein BceB-type</fullName>
    </submittedName>
</protein>
<reference evidence="8 9" key="1">
    <citation type="submission" date="2015-03" db="EMBL/GenBank/DDBJ databases">
        <authorList>
            <person name="Murphy D."/>
        </authorList>
    </citation>
    <scope>NUCLEOTIDE SEQUENCE [LARGE SCALE GENOMIC DNA]</scope>
    <source>
        <strain evidence="8 9">OL-4</strain>
    </source>
</reference>
<evidence type="ECO:0000256" key="6">
    <source>
        <dbReference type="PIRNR" id="PIRNR018968"/>
    </source>
</evidence>
<evidence type="ECO:0000313" key="8">
    <source>
        <dbReference type="EMBL" id="CFW96995.1"/>
    </source>
</evidence>
<keyword evidence="2 6" id="KW-1003">Cell membrane</keyword>
<dbReference type="STRING" id="690567.61"/>
<evidence type="ECO:0000313" key="9">
    <source>
        <dbReference type="Proteomes" id="UP000045545"/>
    </source>
</evidence>
<comment type="similarity">
    <text evidence="6">Belongs to the ABC-4 integral membrane protein family.</text>
</comment>
<dbReference type="GO" id="GO:0055085">
    <property type="term" value="P:transmembrane transport"/>
    <property type="evidence" value="ECO:0007669"/>
    <property type="project" value="UniProtKB-UniRule"/>
</dbReference>
<name>A0A0E4C7C4_9FIRM</name>
<dbReference type="Proteomes" id="UP000045545">
    <property type="component" value="Unassembled WGS sequence"/>
</dbReference>
<dbReference type="PANTHER" id="PTHR46795">
    <property type="entry name" value="ABC TRANSPORTER PERMEASE-RELATED-RELATED"/>
    <property type="match status" value="1"/>
</dbReference>
<dbReference type="EMBL" id="CGIH01000002">
    <property type="protein sequence ID" value="CFW96995.1"/>
    <property type="molecule type" value="Genomic_DNA"/>
</dbReference>
<feature type="transmembrane region" description="Helical" evidence="6">
    <location>
        <begin position="18"/>
        <end position="35"/>
    </location>
</feature>
<dbReference type="AlphaFoldDB" id="A0A0E4C7C4"/>
<feature type="transmembrane region" description="Helical" evidence="6">
    <location>
        <begin position="559"/>
        <end position="586"/>
    </location>
</feature>
<feature type="transmembrane region" description="Helical" evidence="6">
    <location>
        <begin position="221"/>
        <end position="251"/>
    </location>
</feature>
<feature type="transmembrane region" description="Helical" evidence="6">
    <location>
        <begin position="592"/>
        <end position="610"/>
    </location>
</feature>
<evidence type="ECO:0000256" key="3">
    <source>
        <dbReference type="ARBA" id="ARBA00022692"/>
    </source>
</evidence>
<dbReference type="PIRSF" id="PIRSF018968">
    <property type="entry name" value="ABC_permease_BceB"/>
    <property type="match status" value="1"/>
</dbReference>
<dbReference type="InterPro" id="IPR052536">
    <property type="entry name" value="ABC-4_Integral_Memb_Prot"/>
</dbReference>
<keyword evidence="9" id="KW-1185">Reference proteome</keyword>
<evidence type="ECO:0000259" key="7">
    <source>
        <dbReference type="Pfam" id="PF02687"/>
    </source>
</evidence>
<sequence length="627" mass="71465">MTLFSITARNIKKNFQNYFLYFLSMVFSIVVFYVFTSIQYNEQVAQTVGVLTKYMLKLGAISVAVFSAIFMGYSNSFFIRKRKKEVGLYSLLGLKKRQVARMLFYENLVMGVAALGIGIILGSLFSKLFVMLFFRLMGNFVQVSFAISLPAIYNTCGVFLLIFVIISLYAYSLIYRFKLVDLFRAEQRGEAAPKASIIMALLSIILIITGYILAFRLDENFFLYAPTVLITVILGSYGLFHTSMVFVIRILKKNTSRYYRGMNLVSTTNLFYRIKSNATILATIAILSATAVTAMGMGYGIYQDTLDKINNDNPFSFVYWNNPDRDHKVNQALAKYPQNQLLGSVEISFISAQASIPGFNTRCSLISESNYNELAQLKGWKKVDISGLKDAVWVLPDFKFREDLVDKGVIIELEKEGRHEFHTIDRLPYRLTNNSNTWTTLILSDAAYATLTELEKPDSLKALIVANQKESRELTAEIGKILPEYTWNAYYHEYIYNMEMRGMLMFIGGFLGLVILLATGSIIYFRQLNEAQQEGHNYQILRNIGVSSKEIFASIRKQLLYVFLFPLIVGITHSWVALMALANMIATDLVKSTLITITVYTLIYLIYYLLTVHSYNRIVNSEISWSN</sequence>
<keyword evidence="3 6" id="KW-0812">Transmembrane</keyword>